<dbReference type="InterPro" id="IPR009069">
    <property type="entry name" value="Cys_alpha_HP_mot_SF"/>
</dbReference>
<dbReference type="PANTHER" id="PTHR15590">
    <property type="entry name" value="CX9C MOTIF-CONTAINING PROTEIN 4"/>
    <property type="match status" value="1"/>
</dbReference>
<dbReference type="InterPro" id="IPR027179">
    <property type="entry name" value="CMC4"/>
</dbReference>
<keyword evidence="6 7" id="KW-1015">Disulfide bond</keyword>
<evidence type="ECO:0000256" key="1">
    <source>
        <dbReference type="ARBA" id="ARBA00004569"/>
    </source>
</evidence>
<evidence type="ECO:0000256" key="4">
    <source>
        <dbReference type="ARBA" id="ARBA00022737"/>
    </source>
</evidence>
<evidence type="ECO:0000256" key="7">
    <source>
        <dbReference type="PIRSR" id="PIRSR627179-50"/>
    </source>
</evidence>
<dbReference type="Proteomes" id="UP000307173">
    <property type="component" value="Unassembled WGS sequence"/>
</dbReference>
<keyword evidence="9" id="KW-1185">Reference proteome</keyword>
<accession>A0A4T0X5N6</accession>
<feature type="disulfide bond" evidence="7">
    <location>
        <begin position="5"/>
        <end position="36"/>
    </location>
</feature>
<dbReference type="Pfam" id="PF08991">
    <property type="entry name" value="CMC4"/>
    <property type="match status" value="1"/>
</dbReference>
<reference evidence="8 9" key="1">
    <citation type="journal article" date="2019" name="Front. Genet.">
        <title>Whole-Genome Sequencing of the Opportunistic Yeast Pathogen Candida inconspicua Uncovers Its Hybrid Origin.</title>
        <authorList>
            <person name="Mixao V."/>
            <person name="Hansen A.P."/>
            <person name="Saus E."/>
            <person name="Boekhout T."/>
            <person name="Lass-Florl C."/>
            <person name="Gabaldon T."/>
        </authorList>
    </citation>
    <scope>NUCLEOTIDE SEQUENCE [LARGE SCALE GENOMIC DNA]</scope>
    <source>
        <strain evidence="8 9">CBS 180</strain>
    </source>
</reference>
<dbReference type="SUPFAM" id="SSF47072">
    <property type="entry name" value="Cysteine alpha-hairpin motif"/>
    <property type="match status" value="1"/>
</dbReference>
<comment type="similarity">
    <text evidence="2">Belongs to the CMC4 family.</text>
</comment>
<feature type="disulfide bond" evidence="7">
    <location>
        <begin position="15"/>
        <end position="26"/>
    </location>
</feature>
<dbReference type="FunFam" id="1.10.287.1130:FF:000008">
    <property type="entry name" value="Cx9C motif-containing protein 4, mitochondrial"/>
    <property type="match status" value="1"/>
</dbReference>
<dbReference type="PROSITE" id="PS51808">
    <property type="entry name" value="CHCH"/>
    <property type="match status" value="1"/>
</dbReference>
<dbReference type="EMBL" id="SELW01000165">
    <property type="protein sequence ID" value="TID30317.1"/>
    <property type="molecule type" value="Genomic_DNA"/>
</dbReference>
<proteinExistence type="inferred from homology"/>
<dbReference type="STRING" id="52247.A0A4T0X5N6"/>
<evidence type="ECO:0000313" key="8">
    <source>
        <dbReference type="EMBL" id="TID30317.1"/>
    </source>
</evidence>
<comment type="subcellular location">
    <subcellularLocation>
        <location evidence="1">Mitochondrion intermembrane space</location>
    </subcellularLocation>
</comment>
<protein>
    <recommendedName>
        <fullName evidence="3">Cx9C motif-containing protein 4, mitochondrial</fullName>
    </recommendedName>
</protein>
<comment type="caution">
    <text evidence="8">The sequence shown here is derived from an EMBL/GenBank/DDBJ whole genome shotgun (WGS) entry which is preliminary data.</text>
</comment>
<dbReference type="GO" id="GO:0005758">
    <property type="term" value="C:mitochondrial intermembrane space"/>
    <property type="evidence" value="ECO:0007669"/>
    <property type="project" value="UniProtKB-SubCell"/>
</dbReference>
<name>A0A4T0X5N6_9ASCO</name>
<dbReference type="PANTHER" id="PTHR15590:SF0">
    <property type="entry name" value="CX9C MOTIF-CONTAINING PROTEIN 4"/>
    <property type="match status" value="1"/>
</dbReference>
<evidence type="ECO:0000256" key="3">
    <source>
        <dbReference type="ARBA" id="ARBA00019406"/>
    </source>
</evidence>
<evidence type="ECO:0000256" key="2">
    <source>
        <dbReference type="ARBA" id="ARBA00009858"/>
    </source>
</evidence>
<keyword evidence="5" id="KW-0496">Mitochondrion</keyword>
<sequence>MSDPCKKEACAIQNCLKRHGYDESKCSDLIDQLYACCQGFYLERGENARSPCCPIPSLLEFKIKQRQEEKLDAKLIQSNR</sequence>
<feature type="disulfide bond" evidence="7">
    <location>
        <begin position="37"/>
        <end position="53"/>
    </location>
</feature>
<keyword evidence="4" id="KW-0677">Repeat</keyword>
<organism evidence="8 9">
    <name type="scientific">Pichia inconspicua</name>
    <dbReference type="NCBI Taxonomy" id="52247"/>
    <lineage>
        <taxon>Eukaryota</taxon>
        <taxon>Fungi</taxon>
        <taxon>Dikarya</taxon>
        <taxon>Ascomycota</taxon>
        <taxon>Saccharomycotina</taxon>
        <taxon>Pichiomycetes</taxon>
        <taxon>Pichiales</taxon>
        <taxon>Pichiaceae</taxon>
        <taxon>Pichia</taxon>
    </lineage>
</organism>
<dbReference type="OrthoDB" id="13601at2759"/>
<dbReference type="Gene3D" id="1.10.287.1130">
    <property type="entry name" value="CytochromE C oxidase copper chaperone"/>
    <property type="match status" value="1"/>
</dbReference>
<dbReference type="AlphaFoldDB" id="A0A4T0X5N6"/>
<evidence type="ECO:0000256" key="6">
    <source>
        <dbReference type="ARBA" id="ARBA00023157"/>
    </source>
</evidence>
<gene>
    <name evidence="8" type="ORF">CANINC_001104</name>
</gene>
<evidence type="ECO:0000313" key="9">
    <source>
        <dbReference type="Proteomes" id="UP000307173"/>
    </source>
</evidence>
<evidence type="ECO:0000256" key="5">
    <source>
        <dbReference type="ARBA" id="ARBA00023128"/>
    </source>
</evidence>